<organism evidence="2 3">
    <name type="scientific">Pandoraea commovens</name>
    <dbReference type="NCBI Taxonomy" id="2508289"/>
    <lineage>
        <taxon>Bacteria</taxon>
        <taxon>Pseudomonadati</taxon>
        <taxon>Pseudomonadota</taxon>
        <taxon>Betaproteobacteria</taxon>
        <taxon>Burkholderiales</taxon>
        <taxon>Burkholderiaceae</taxon>
        <taxon>Pandoraea</taxon>
    </lineage>
</organism>
<proteinExistence type="predicted"/>
<accession>A0A5E4S4M6</accession>
<name>A0A5E4S4M6_9BURK</name>
<gene>
    <name evidence="2" type="ORF">PCO31010_00586</name>
</gene>
<evidence type="ECO:0000313" key="2">
    <source>
        <dbReference type="EMBL" id="VVD70530.1"/>
    </source>
</evidence>
<protein>
    <submittedName>
        <fullName evidence="2">Uncharacterized protein</fullName>
    </submittedName>
</protein>
<feature type="region of interest" description="Disordered" evidence="1">
    <location>
        <begin position="81"/>
        <end position="101"/>
    </location>
</feature>
<evidence type="ECO:0000256" key="1">
    <source>
        <dbReference type="SAM" id="MobiDB-lite"/>
    </source>
</evidence>
<dbReference type="EMBL" id="CABPSA010000001">
    <property type="protein sequence ID" value="VVD70530.1"/>
    <property type="molecule type" value="Genomic_DNA"/>
</dbReference>
<dbReference type="AlphaFoldDB" id="A0A5E4S4M6"/>
<dbReference type="Proteomes" id="UP000343335">
    <property type="component" value="Unassembled WGS sequence"/>
</dbReference>
<evidence type="ECO:0000313" key="3">
    <source>
        <dbReference type="Proteomes" id="UP000343335"/>
    </source>
</evidence>
<sequence>MTRNVPLSRGETIGNGPMTQTHVDAFLPSQCSRSNATRTMGRRAVTTLISLGSALAMALLAGCSEYKASTADATAPLLESESGGASLARMEPPVASSREVESRMRPVAAAVKLSDTPRVGTVVSGSYRWMADWPETDSVHLWEAAAGPTRIRVVGRTREMMPSAGLRGVRIRYCVKPVIGVGTTRLTGHKTCSAWTTVDGPGAVVAGSVGSAG</sequence>
<feature type="region of interest" description="Disordered" evidence="1">
    <location>
        <begin position="1"/>
        <end position="20"/>
    </location>
</feature>
<reference evidence="2 3" key="1">
    <citation type="submission" date="2019-08" db="EMBL/GenBank/DDBJ databases">
        <authorList>
            <person name="Peeters C."/>
        </authorList>
    </citation>
    <scope>NUCLEOTIDE SEQUENCE [LARGE SCALE GENOMIC DNA]</scope>
    <source>
        <strain evidence="2 3">LMG 31010</strain>
    </source>
</reference>